<evidence type="ECO:0000313" key="3">
    <source>
        <dbReference type="Proteomes" id="UP000268093"/>
    </source>
</evidence>
<dbReference type="EMBL" id="RBNI01013687">
    <property type="protein sequence ID" value="RUP26949.1"/>
    <property type="molecule type" value="Genomic_DNA"/>
</dbReference>
<dbReference type="InterPro" id="IPR036291">
    <property type="entry name" value="NAD(P)-bd_dom_sf"/>
</dbReference>
<comment type="caution">
    <text evidence="2">The sequence shown here is derived from an EMBL/GenBank/DDBJ whole genome shotgun (WGS) entry which is preliminary data.</text>
</comment>
<dbReference type="AlphaFoldDB" id="A0A433BL22"/>
<dbReference type="PROSITE" id="PS00061">
    <property type="entry name" value="ADH_SHORT"/>
    <property type="match status" value="1"/>
</dbReference>
<dbReference type="Gene3D" id="3.40.50.720">
    <property type="entry name" value="NAD(P)-binding Rossmann-like Domain"/>
    <property type="match status" value="1"/>
</dbReference>
<dbReference type="PANTHER" id="PTHR44279:SF2">
    <property type="entry name" value="HYDROXYSTEROID (11-BETA) DEHYDROGENASE 1-LIKE B-RELATED"/>
    <property type="match status" value="1"/>
</dbReference>
<dbReference type="PRINTS" id="PR00081">
    <property type="entry name" value="GDHRDH"/>
</dbReference>
<evidence type="ECO:0000313" key="2">
    <source>
        <dbReference type="EMBL" id="RUP26949.1"/>
    </source>
</evidence>
<name>A0A433BL22_9FUNG</name>
<keyword evidence="1" id="KW-0521">NADP</keyword>
<dbReference type="InterPro" id="IPR051253">
    <property type="entry name" value="11-beta-HSD"/>
</dbReference>
<keyword evidence="3" id="KW-1185">Reference proteome</keyword>
<dbReference type="GO" id="GO:0016491">
    <property type="term" value="F:oxidoreductase activity"/>
    <property type="evidence" value="ECO:0007669"/>
    <property type="project" value="TreeGrafter"/>
</dbReference>
<dbReference type="InterPro" id="IPR002347">
    <property type="entry name" value="SDR_fam"/>
</dbReference>
<dbReference type="SUPFAM" id="SSF51735">
    <property type="entry name" value="NAD(P)-binding Rossmann-fold domains"/>
    <property type="match status" value="1"/>
</dbReference>
<organism evidence="2 3">
    <name type="scientific">Jimgerdemannia flammicorona</name>
    <dbReference type="NCBI Taxonomy" id="994334"/>
    <lineage>
        <taxon>Eukaryota</taxon>
        <taxon>Fungi</taxon>
        <taxon>Fungi incertae sedis</taxon>
        <taxon>Mucoromycota</taxon>
        <taxon>Mucoromycotina</taxon>
        <taxon>Endogonomycetes</taxon>
        <taxon>Endogonales</taxon>
        <taxon>Endogonaceae</taxon>
        <taxon>Jimgerdemannia</taxon>
    </lineage>
</organism>
<reference evidence="2 3" key="1">
    <citation type="journal article" date="2018" name="New Phytol.">
        <title>Phylogenomics of Endogonaceae and evolution of mycorrhizas within Mucoromycota.</title>
        <authorList>
            <person name="Chang Y."/>
            <person name="Desiro A."/>
            <person name="Na H."/>
            <person name="Sandor L."/>
            <person name="Lipzen A."/>
            <person name="Clum A."/>
            <person name="Barry K."/>
            <person name="Grigoriev I.V."/>
            <person name="Martin F.M."/>
            <person name="Stajich J.E."/>
            <person name="Smith M.E."/>
            <person name="Bonito G."/>
            <person name="Spatafora J.W."/>
        </authorList>
    </citation>
    <scope>NUCLEOTIDE SEQUENCE [LARGE SCALE GENOMIC DNA]</scope>
    <source>
        <strain evidence="2 3">GMNB39</strain>
    </source>
</reference>
<sequence length="224" mass="23966">MSACLSEFNGKRIIITGPSKGIGKKMAHTCAKQGAHLILASRDVDRLSKVSEECIRLGAASARVIAFDASVTDDCERLVEEAFPDGIDLLILNHAWSLWQHMDFGNPRANVDLVKALAATNYFGYVAIAQFALPRMTNVPGSKLLAVSSAASFVPIPSKTHAYSASKGAINNYFTALRSQLRIAGYRSPSVTLAFLGAINTEDFSVVVKDSLINKSTVSAESTG</sequence>
<dbReference type="PANTHER" id="PTHR44279">
    <property type="entry name" value="HYDROXYSTEROID (11-BETA) DEHYDROGENASE 1-LIKE B-RELATED"/>
    <property type="match status" value="1"/>
</dbReference>
<dbReference type="OrthoDB" id="1933717at2759"/>
<gene>
    <name evidence="2" type="ORF">BC936DRAFT_138756</name>
</gene>
<dbReference type="Pfam" id="PF00106">
    <property type="entry name" value="adh_short"/>
    <property type="match status" value="1"/>
</dbReference>
<dbReference type="InterPro" id="IPR020904">
    <property type="entry name" value="Sc_DH/Rdtase_CS"/>
</dbReference>
<evidence type="ECO:0000256" key="1">
    <source>
        <dbReference type="ARBA" id="ARBA00022857"/>
    </source>
</evidence>
<accession>A0A433BL22</accession>
<proteinExistence type="predicted"/>
<dbReference type="Proteomes" id="UP000268093">
    <property type="component" value="Unassembled WGS sequence"/>
</dbReference>
<protein>
    <submittedName>
        <fullName evidence="2">Uncharacterized protein</fullName>
    </submittedName>
</protein>